<dbReference type="EMBL" id="JACOPP010000009">
    <property type="protein sequence ID" value="MBC5733782.1"/>
    <property type="molecule type" value="Genomic_DNA"/>
</dbReference>
<keyword evidence="1" id="KW-1133">Transmembrane helix</keyword>
<reference evidence="2" key="1">
    <citation type="submission" date="2020-08" db="EMBL/GenBank/DDBJ databases">
        <title>Genome public.</title>
        <authorList>
            <person name="Liu C."/>
            <person name="Sun Q."/>
        </authorList>
    </citation>
    <scope>NUCLEOTIDE SEQUENCE</scope>
    <source>
        <strain evidence="2">NSJ-51</strain>
    </source>
</reference>
<protein>
    <submittedName>
        <fullName evidence="2">DUF1700 domain-containing protein</fullName>
    </submittedName>
</protein>
<proteinExistence type="predicted"/>
<keyword evidence="1" id="KW-0472">Membrane</keyword>
<name>A0A8J6JEF4_9FIRM</name>
<dbReference type="Pfam" id="PF22564">
    <property type="entry name" value="HAAS"/>
    <property type="match status" value="1"/>
</dbReference>
<organism evidence="2 3">
    <name type="scientific">Lawsonibacter hominis</name>
    <dbReference type="NCBI Taxonomy" id="2763053"/>
    <lineage>
        <taxon>Bacteria</taxon>
        <taxon>Bacillati</taxon>
        <taxon>Bacillota</taxon>
        <taxon>Clostridia</taxon>
        <taxon>Eubacteriales</taxon>
        <taxon>Oscillospiraceae</taxon>
        <taxon>Lawsonibacter</taxon>
    </lineage>
</organism>
<dbReference type="RefSeq" id="WP_186907668.1">
    <property type="nucleotide sequence ID" value="NZ_JACOPP010000009.1"/>
</dbReference>
<evidence type="ECO:0000313" key="2">
    <source>
        <dbReference type="EMBL" id="MBC5733782.1"/>
    </source>
</evidence>
<feature type="transmembrane region" description="Helical" evidence="1">
    <location>
        <begin position="86"/>
        <end position="106"/>
    </location>
</feature>
<keyword evidence="1" id="KW-0812">Transmembrane</keyword>
<dbReference type="Proteomes" id="UP000661435">
    <property type="component" value="Unassembled WGS sequence"/>
</dbReference>
<dbReference type="AlphaFoldDB" id="A0A8J6JEF4"/>
<accession>A0A8J6JEF4</accession>
<evidence type="ECO:0000256" key="1">
    <source>
        <dbReference type="SAM" id="Phobius"/>
    </source>
</evidence>
<feature type="transmembrane region" description="Helical" evidence="1">
    <location>
        <begin position="113"/>
        <end position="138"/>
    </location>
</feature>
<evidence type="ECO:0000313" key="3">
    <source>
        <dbReference type="Proteomes" id="UP000661435"/>
    </source>
</evidence>
<feature type="transmembrane region" description="Helical" evidence="1">
    <location>
        <begin position="144"/>
        <end position="172"/>
    </location>
</feature>
<sequence length="190" mass="19600">MTGEDYLKQLRARLTGRTDPAELERLMCYYTDYFEEAGPEGADAVIRELGTPAELTGRILGERHGRYEGNTGAAAQPAAGHRRGPLAWALGLLGAVLIGIPLIALLAGLTIGLAAGGFVCVAMGVFVLFSGFSALFTGGLATTMYAAGVGLATCGGGVMLLAAVVALALGGFRGAGRLMRNFFCGRRTAV</sequence>
<keyword evidence="3" id="KW-1185">Reference proteome</keyword>
<comment type="caution">
    <text evidence="2">The sequence shown here is derived from an EMBL/GenBank/DDBJ whole genome shotgun (WGS) entry which is preliminary data.</text>
</comment>
<gene>
    <name evidence="2" type="ORF">H8S57_08570</name>
</gene>